<keyword evidence="2" id="KW-0521">NADP</keyword>
<gene>
    <name evidence="5" type="ORF">Z520_02396</name>
</gene>
<dbReference type="STRING" id="1442371.A0A0D2K850"/>
<dbReference type="AlphaFoldDB" id="A0A0D2K850"/>
<dbReference type="SUPFAM" id="SSF51735">
    <property type="entry name" value="NAD(P)-binding Rossmann-fold domains"/>
    <property type="match status" value="1"/>
</dbReference>
<feature type="domain" description="NmrA-like" evidence="4">
    <location>
        <begin position="40"/>
        <end position="309"/>
    </location>
</feature>
<keyword evidence="3" id="KW-0560">Oxidoreductase</keyword>
<dbReference type="OrthoDB" id="300709at2759"/>
<dbReference type="Pfam" id="PF05368">
    <property type="entry name" value="NmrA"/>
    <property type="match status" value="1"/>
</dbReference>
<dbReference type="PANTHER" id="PTHR42748:SF30">
    <property type="entry name" value="NMRA-LIKE DOMAIN-CONTAINING PROTEIN"/>
    <property type="match status" value="1"/>
</dbReference>
<dbReference type="EMBL" id="KN848064">
    <property type="protein sequence ID" value="KIY02258.1"/>
    <property type="molecule type" value="Genomic_DNA"/>
</dbReference>
<evidence type="ECO:0000313" key="6">
    <source>
        <dbReference type="Proteomes" id="UP000053411"/>
    </source>
</evidence>
<dbReference type="InterPro" id="IPR036291">
    <property type="entry name" value="NAD(P)-bd_dom_sf"/>
</dbReference>
<dbReference type="GO" id="GO:0005634">
    <property type="term" value="C:nucleus"/>
    <property type="evidence" value="ECO:0007669"/>
    <property type="project" value="TreeGrafter"/>
</dbReference>
<evidence type="ECO:0000256" key="2">
    <source>
        <dbReference type="ARBA" id="ARBA00022857"/>
    </source>
</evidence>
<dbReference type="GO" id="GO:0016491">
    <property type="term" value="F:oxidoreductase activity"/>
    <property type="evidence" value="ECO:0007669"/>
    <property type="project" value="UniProtKB-KW"/>
</dbReference>
<evidence type="ECO:0000256" key="3">
    <source>
        <dbReference type="ARBA" id="ARBA00023002"/>
    </source>
</evidence>
<evidence type="ECO:0000313" key="5">
    <source>
        <dbReference type="EMBL" id="KIY02258.1"/>
    </source>
</evidence>
<name>A0A0D2K850_9EURO</name>
<organism evidence="5 6">
    <name type="scientific">Fonsecaea multimorphosa CBS 102226</name>
    <dbReference type="NCBI Taxonomy" id="1442371"/>
    <lineage>
        <taxon>Eukaryota</taxon>
        <taxon>Fungi</taxon>
        <taxon>Dikarya</taxon>
        <taxon>Ascomycota</taxon>
        <taxon>Pezizomycotina</taxon>
        <taxon>Eurotiomycetes</taxon>
        <taxon>Chaetothyriomycetidae</taxon>
        <taxon>Chaetothyriales</taxon>
        <taxon>Herpotrichiellaceae</taxon>
        <taxon>Fonsecaea</taxon>
    </lineage>
</organism>
<dbReference type="InterPro" id="IPR051164">
    <property type="entry name" value="NmrA-like_oxidored"/>
</dbReference>
<comment type="similarity">
    <text evidence="1">Belongs to the NmrA-type oxidoreductase family.</text>
</comment>
<dbReference type="RefSeq" id="XP_016636380.1">
    <property type="nucleotide sequence ID" value="XM_016772910.1"/>
</dbReference>
<protein>
    <recommendedName>
        <fullName evidence="4">NmrA-like domain-containing protein</fullName>
    </recommendedName>
</protein>
<accession>A0A0D2K850</accession>
<proteinExistence type="inferred from homology"/>
<dbReference type="Gene3D" id="3.90.25.10">
    <property type="entry name" value="UDP-galactose 4-epimerase, domain 1"/>
    <property type="match status" value="1"/>
</dbReference>
<reference evidence="5 6" key="1">
    <citation type="submission" date="2015-01" db="EMBL/GenBank/DDBJ databases">
        <title>The Genome Sequence of Fonsecaea multimorphosa CBS 102226.</title>
        <authorList>
            <consortium name="The Broad Institute Genomics Platform"/>
            <person name="Cuomo C."/>
            <person name="de Hoog S."/>
            <person name="Gorbushina A."/>
            <person name="Stielow B."/>
            <person name="Teixiera M."/>
            <person name="Abouelleil A."/>
            <person name="Chapman S.B."/>
            <person name="Priest M."/>
            <person name="Young S.K."/>
            <person name="Wortman J."/>
            <person name="Nusbaum C."/>
            <person name="Birren B."/>
        </authorList>
    </citation>
    <scope>NUCLEOTIDE SEQUENCE [LARGE SCALE GENOMIC DNA]</scope>
    <source>
        <strain evidence="5 6">CBS 102226</strain>
    </source>
</reference>
<dbReference type="VEuPathDB" id="FungiDB:Z520_02396"/>
<dbReference type="Gene3D" id="3.40.50.720">
    <property type="entry name" value="NAD(P)-binding Rossmann-like Domain"/>
    <property type="match status" value="1"/>
</dbReference>
<sequence length="365" mass="39858">MATPSSPVREVAVVGGTGEYFPRTGLLRFPQRQPWLIFLGTLGSSVAISLAKNPAFGVRALSRDAQGPKAQSLWDCGITVETANNWDSQALEAAFHGCWAVFINIDSDNPDYQWKTGAKPTEFDMTKNVMDSAIRAGVKHIIFASLPPASNLTQGKMPMVSFDDKARAADYMMECAKMGQLETATVVNPGWFLENAYDDKYVAAFGGFAKLVDGDGYLTFKTPRMGNDPESVPWLAVADDYGDIVHGILLECERWNGEYIDAVSESTSFADMAAAHQKATGRLSRFIAIEKGALEAEDASKTEEVNGLYDLMHELKGNFFNGRPTEHENAKALKAKACEATGRGDQACLMTVEGFFRKYGEPLDS</sequence>
<dbReference type="PANTHER" id="PTHR42748">
    <property type="entry name" value="NITROGEN METABOLITE REPRESSION PROTEIN NMRA FAMILY MEMBER"/>
    <property type="match status" value="1"/>
</dbReference>
<evidence type="ECO:0000259" key="4">
    <source>
        <dbReference type="Pfam" id="PF05368"/>
    </source>
</evidence>
<dbReference type="Proteomes" id="UP000053411">
    <property type="component" value="Unassembled WGS sequence"/>
</dbReference>
<dbReference type="GeneID" id="27708142"/>
<evidence type="ECO:0000256" key="1">
    <source>
        <dbReference type="ARBA" id="ARBA00006328"/>
    </source>
</evidence>
<dbReference type="InterPro" id="IPR008030">
    <property type="entry name" value="NmrA-like"/>
</dbReference>
<keyword evidence="6" id="KW-1185">Reference proteome</keyword>